<dbReference type="Proteomes" id="UP001549162">
    <property type="component" value="Unassembled WGS sequence"/>
</dbReference>
<keyword evidence="1" id="KW-0472">Membrane</keyword>
<accession>A0ABV2J828</accession>
<feature type="transmembrane region" description="Helical" evidence="1">
    <location>
        <begin position="6"/>
        <end position="30"/>
    </location>
</feature>
<proteinExistence type="predicted"/>
<organism evidence="2 3">
    <name type="scientific">Peptoniphilus olsenii</name>
    <dbReference type="NCBI Taxonomy" id="411570"/>
    <lineage>
        <taxon>Bacteria</taxon>
        <taxon>Bacillati</taxon>
        <taxon>Bacillota</taxon>
        <taxon>Tissierellia</taxon>
        <taxon>Tissierellales</taxon>
        <taxon>Peptoniphilaceae</taxon>
        <taxon>Peptoniphilus</taxon>
    </lineage>
</organism>
<sequence length="36" mass="4109">MRMFSFVPLFGALFQILILVLVVLAIVALIKYIKNN</sequence>
<gene>
    <name evidence="2" type="ORF">ABID14_000428</name>
</gene>
<evidence type="ECO:0000313" key="2">
    <source>
        <dbReference type="EMBL" id="MET3616803.1"/>
    </source>
</evidence>
<dbReference type="EMBL" id="JBEPMA010000002">
    <property type="protein sequence ID" value="MET3616803.1"/>
    <property type="molecule type" value="Genomic_DNA"/>
</dbReference>
<keyword evidence="1" id="KW-0812">Transmembrane</keyword>
<protein>
    <submittedName>
        <fullName evidence="2">Uncharacterized protein</fullName>
    </submittedName>
</protein>
<keyword evidence="1" id="KW-1133">Transmembrane helix</keyword>
<reference evidence="2 3" key="1">
    <citation type="submission" date="2024-06" db="EMBL/GenBank/DDBJ databases">
        <title>Genomic Encyclopedia of Type Strains, Phase IV (KMG-IV): sequencing the most valuable type-strain genomes for metagenomic binning, comparative biology and taxonomic classification.</title>
        <authorList>
            <person name="Goeker M."/>
        </authorList>
    </citation>
    <scope>NUCLEOTIDE SEQUENCE [LARGE SCALE GENOMIC DNA]</scope>
    <source>
        <strain evidence="2 3">DSM 21460</strain>
    </source>
</reference>
<keyword evidence="3" id="KW-1185">Reference proteome</keyword>
<evidence type="ECO:0000256" key="1">
    <source>
        <dbReference type="SAM" id="Phobius"/>
    </source>
</evidence>
<comment type="caution">
    <text evidence="2">The sequence shown here is derived from an EMBL/GenBank/DDBJ whole genome shotgun (WGS) entry which is preliminary data.</text>
</comment>
<name>A0ABV2J828_9FIRM</name>
<evidence type="ECO:0000313" key="3">
    <source>
        <dbReference type="Proteomes" id="UP001549162"/>
    </source>
</evidence>